<evidence type="ECO:0000256" key="12">
    <source>
        <dbReference type="ARBA" id="ARBA00029523"/>
    </source>
</evidence>
<organism evidence="14">
    <name type="scientific">Mycoplasma feriruminatoris</name>
    <dbReference type="NCBI Taxonomy" id="1179777"/>
    <lineage>
        <taxon>Bacteria</taxon>
        <taxon>Bacillati</taxon>
        <taxon>Mycoplasmatota</taxon>
        <taxon>Mollicutes</taxon>
        <taxon>Mycoplasmataceae</taxon>
        <taxon>Mycoplasma</taxon>
    </lineage>
</organism>
<dbReference type="HAMAP" id="MF_00130">
    <property type="entry name" value="RecU"/>
    <property type="match status" value="1"/>
</dbReference>
<protein>
    <recommendedName>
        <fullName evidence="12 13">Holliday junction resolvase RecU</fullName>
        <ecNumber evidence="13">3.1.21.10</ecNumber>
    </recommendedName>
    <alternativeName>
        <fullName evidence="13">Recombination protein U homolog</fullName>
    </alternativeName>
</protein>
<dbReference type="GO" id="GO:0007059">
    <property type="term" value="P:chromosome segregation"/>
    <property type="evidence" value="ECO:0007669"/>
    <property type="project" value="UniProtKB-UniRule"/>
</dbReference>
<keyword evidence="4 13" id="KW-0479">Metal-binding</keyword>
<evidence type="ECO:0000313" key="14">
    <source>
        <dbReference type="EMBL" id="VZS00385.1"/>
    </source>
</evidence>
<keyword evidence="7 13" id="KW-0378">Hydrolase</keyword>
<keyword evidence="5 13" id="KW-0255">Endonuclease</keyword>
<accession>A0A654IPD7</accession>
<comment type="similarity">
    <text evidence="11 13">Belongs to the RecU family.</text>
</comment>
<dbReference type="GO" id="GO:0005737">
    <property type="term" value="C:cytoplasm"/>
    <property type="evidence" value="ECO:0007669"/>
    <property type="project" value="UniProtKB-SubCell"/>
</dbReference>
<name>A0A654IPD7_9MOLU</name>
<feature type="binding site" evidence="13">
    <location>
        <position position="59"/>
    </location>
    <ligand>
        <name>Mg(2+)</name>
        <dbReference type="ChEBI" id="CHEBI:18420"/>
    </ligand>
</feature>
<evidence type="ECO:0000256" key="6">
    <source>
        <dbReference type="ARBA" id="ARBA00022763"/>
    </source>
</evidence>
<gene>
    <name evidence="13 14" type="primary">recU</name>
    <name evidence="14" type="ORF">MF5582_00570</name>
</gene>
<evidence type="ECO:0000256" key="1">
    <source>
        <dbReference type="ARBA" id="ARBA00004496"/>
    </source>
</evidence>
<comment type="cofactor">
    <cofactor evidence="13">
        <name>Mg(2+)</name>
        <dbReference type="ChEBI" id="CHEBI:18420"/>
    </cofactor>
    <text evidence="13">Binds 1 Mg(2+) ion per subunit.</text>
</comment>
<dbReference type="GO" id="GO:0000287">
    <property type="term" value="F:magnesium ion binding"/>
    <property type="evidence" value="ECO:0007669"/>
    <property type="project" value="UniProtKB-UniRule"/>
</dbReference>
<dbReference type="EC" id="3.1.21.10" evidence="13"/>
<evidence type="ECO:0000256" key="3">
    <source>
        <dbReference type="ARBA" id="ARBA00022722"/>
    </source>
</evidence>
<evidence type="ECO:0000256" key="4">
    <source>
        <dbReference type="ARBA" id="ARBA00022723"/>
    </source>
</evidence>
<dbReference type="InterPro" id="IPR004612">
    <property type="entry name" value="Resolv_RecU"/>
</dbReference>
<dbReference type="CDD" id="cd22354">
    <property type="entry name" value="RecU-like"/>
    <property type="match status" value="1"/>
</dbReference>
<keyword evidence="8 13" id="KW-0460">Magnesium</keyword>
<dbReference type="InterPro" id="IPR011856">
    <property type="entry name" value="tRNA_endonuc-like_dom_sf"/>
</dbReference>
<comment type="caution">
    <text evidence="13">Lacks conserved residue(s) required for the propagation of feature annotation.</text>
</comment>
<evidence type="ECO:0000256" key="11">
    <source>
        <dbReference type="ARBA" id="ARBA00023447"/>
    </source>
</evidence>
<dbReference type="SUPFAM" id="SSF52980">
    <property type="entry name" value="Restriction endonuclease-like"/>
    <property type="match status" value="1"/>
</dbReference>
<comment type="subcellular location">
    <subcellularLocation>
        <location evidence="1 13">Cytoplasm</location>
    </subcellularLocation>
</comment>
<dbReference type="GO" id="GO:0003676">
    <property type="term" value="F:nucleic acid binding"/>
    <property type="evidence" value="ECO:0007669"/>
    <property type="project" value="InterPro"/>
</dbReference>
<sequence>MYPLKNKGQYLETILNITNQKYLDENMCVVTKIPTNINLIKINNKIITNATFKDNFNCDYIGVYNGLYFEFDAKETSKDEFNFNAIRKNQQQKLDLVTKNKGLAFIILYFSQYDDFYLISYSQLKEYIKANKKTIPRNWIISNCKELFLTNKLKLDYLKHFDHLINQIA</sequence>
<evidence type="ECO:0000256" key="5">
    <source>
        <dbReference type="ARBA" id="ARBA00022759"/>
    </source>
</evidence>
<dbReference type="GO" id="GO:0006281">
    <property type="term" value="P:DNA repair"/>
    <property type="evidence" value="ECO:0007669"/>
    <property type="project" value="UniProtKB-UniRule"/>
</dbReference>
<keyword evidence="9 13" id="KW-0233">DNA recombination</keyword>
<proteinExistence type="inferred from homology"/>
<dbReference type="RefSeq" id="WP_278288207.1">
    <property type="nucleotide sequence ID" value="NZ_CP113495.1"/>
</dbReference>
<feature type="site" description="Transition state stabilizer" evidence="13">
    <location>
        <position position="74"/>
    </location>
</feature>
<dbReference type="EMBL" id="LR739237">
    <property type="protein sequence ID" value="VZS00385.1"/>
    <property type="molecule type" value="Genomic_DNA"/>
</dbReference>
<evidence type="ECO:0000256" key="13">
    <source>
        <dbReference type="HAMAP-Rule" id="MF_00130"/>
    </source>
</evidence>
<keyword evidence="10 13" id="KW-0234">DNA repair</keyword>
<evidence type="ECO:0000256" key="10">
    <source>
        <dbReference type="ARBA" id="ARBA00023204"/>
    </source>
</evidence>
<comment type="catalytic activity">
    <reaction evidence="13">
        <text>Endonucleolytic cleavage at a junction such as a reciprocal single-stranded crossover between two homologous DNA duplexes (Holliday junction).</text>
        <dbReference type="EC" id="3.1.21.10"/>
    </reaction>
</comment>
<reference evidence="14" key="1">
    <citation type="submission" date="2019-11" db="EMBL/GenBank/DDBJ databases">
        <authorList>
            <person name="Falquet L."/>
            <person name="Falquet L."/>
        </authorList>
    </citation>
    <scope>NUCLEOTIDE SEQUENCE</scope>
    <source>
        <strain evidence="14">14/OD_0492</strain>
    </source>
</reference>
<feature type="binding site" evidence="13">
    <location>
        <position position="90"/>
    </location>
    <ligand>
        <name>Mg(2+)</name>
        <dbReference type="ChEBI" id="CHEBI:18420"/>
    </ligand>
</feature>
<evidence type="ECO:0000256" key="7">
    <source>
        <dbReference type="ARBA" id="ARBA00022801"/>
    </source>
</evidence>
<evidence type="ECO:0000256" key="9">
    <source>
        <dbReference type="ARBA" id="ARBA00023172"/>
    </source>
</evidence>
<dbReference type="AlphaFoldDB" id="A0A654IPD7"/>
<dbReference type="Pfam" id="PF03838">
    <property type="entry name" value="RecU"/>
    <property type="match status" value="1"/>
</dbReference>
<evidence type="ECO:0000256" key="8">
    <source>
        <dbReference type="ARBA" id="ARBA00022842"/>
    </source>
</evidence>
<dbReference type="GO" id="GO:0008821">
    <property type="term" value="F:crossover junction DNA endonuclease activity"/>
    <property type="evidence" value="ECO:0007669"/>
    <property type="project" value="UniProtKB-EC"/>
</dbReference>
<dbReference type="InterPro" id="IPR011335">
    <property type="entry name" value="Restrct_endonuc-II-like"/>
</dbReference>
<dbReference type="Gene3D" id="3.40.1350.10">
    <property type="match status" value="1"/>
</dbReference>
<comment type="function">
    <text evidence="13">Endonuclease that resolves Holliday junction intermediates in genetic recombination. Cleaves mobile four-strand junctions by introducing symmetrical nicks in paired strands. Promotes annealing of linear ssDNA with homologous dsDNA. Required for DNA repair, homologous recombination and chromosome segregation.</text>
</comment>
<dbReference type="GO" id="GO:0006310">
    <property type="term" value="P:DNA recombination"/>
    <property type="evidence" value="ECO:0007669"/>
    <property type="project" value="UniProtKB-UniRule"/>
</dbReference>
<keyword evidence="2 13" id="KW-0963">Cytoplasm</keyword>
<keyword evidence="3 13" id="KW-0540">Nuclease</keyword>
<feature type="binding site" evidence="13">
    <location>
        <position position="72"/>
    </location>
    <ligand>
        <name>Mg(2+)</name>
        <dbReference type="ChEBI" id="CHEBI:18420"/>
    </ligand>
</feature>
<keyword evidence="6 13" id="KW-0227">DNA damage</keyword>
<evidence type="ECO:0000256" key="2">
    <source>
        <dbReference type="ARBA" id="ARBA00022490"/>
    </source>
</evidence>